<protein>
    <submittedName>
        <fullName evidence="1">Uncharacterized protein</fullName>
    </submittedName>
</protein>
<reference evidence="1" key="1">
    <citation type="submission" date="2021-02" db="EMBL/GenBank/DDBJ databases">
        <authorList>
            <consortium name="DOE Joint Genome Institute"/>
            <person name="Ahrendt S."/>
            <person name="Looney B.P."/>
            <person name="Miyauchi S."/>
            <person name="Morin E."/>
            <person name="Drula E."/>
            <person name="Courty P.E."/>
            <person name="Chicoki N."/>
            <person name="Fauchery L."/>
            <person name="Kohler A."/>
            <person name="Kuo A."/>
            <person name="Labutti K."/>
            <person name="Pangilinan J."/>
            <person name="Lipzen A."/>
            <person name="Riley R."/>
            <person name="Andreopoulos W."/>
            <person name="He G."/>
            <person name="Johnson J."/>
            <person name="Barry K.W."/>
            <person name="Grigoriev I.V."/>
            <person name="Nagy L."/>
            <person name="Hibbett D."/>
            <person name="Henrissat B."/>
            <person name="Matheny P.B."/>
            <person name="Labbe J."/>
            <person name="Martin F."/>
        </authorList>
    </citation>
    <scope>NUCLEOTIDE SEQUENCE</scope>
    <source>
        <strain evidence="1">FP105234-sp</strain>
    </source>
</reference>
<dbReference type="EMBL" id="MU275856">
    <property type="protein sequence ID" value="KAI0051016.1"/>
    <property type="molecule type" value="Genomic_DNA"/>
</dbReference>
<accession>A0ACB8S555</accession>
<dbReference type="Proteomes" id="UP000814033">
    <property type="component" value="Unassembled WGS sequence"/>
</dbReference>
<comment type="caution">
    <text evidence="1">The sequence shown here is derived from an EMBL/GenBank/DDBJ whole genome shotgun (WGS) entry which is preliminary data.</text>
</comment>
<gene>
    <name evidence="1" type="ORF">FA95DRAFT_422244</name>
</gene>
<proteinExistence type="predicted"/>
<keyword evidence="2" id="KW-1185">Reference proteome</keyword>
<sequence>MAAVQRVQAGQQRFPPANGMPRQPGPPPNGQIPNGVGPVGQPPLQPGGYPMGGPGAQPNGIPGPPGSQPQNMPPQLPPGQRQMGPQQRGPNGNPQFQSPTMAPSPQAQPGQSQPQNGPMGQLGRSPHMANVNRGMPPPGGPQGMGTPMQMGQQPPTQQYQGRPPSRQDTPQHSMNPGPSPSLASHPPPGTPQDRALDQQLTHELNTLPPEIVHAAKAEAGLLDKDPGTFTVEDKHRVVMTTRRIRGSKQSPSNAVAGPSNANMQPPQGQRNPQLQSQQQMQAQQQMQTQQHRGAKRNSTSPGEEHETLPHNDSSPPDRKRPRRTPNPAEQQPPMAPMGGPFPPQQGPPGGPGPNGMMRGPGPMPGQQQMSSFPGPQGMPPLGGQPGMTMQQMQGMPPMHMGNTMSPMMNHPGAPGMMGQQMQPQSQVGVIRRALRAID</sequence>
<evidence type="ECO:0000313" key="2">
    <source>
        <dbReference type="Proteomes" id="UP000814033"/>
    </source>
</evidence>
<reference evidence="1" key="2">
    <citation type="journal article" date="2022" name="New Phytol.">
        <title>Evolutionary transition to the ectomycorrhizal habit in the genomes of a hyperdiverse lineage of mushroom-forming fungi.</title>
        <authorList>
            <person name="Looney B."/>
            <person name="Miyauchi S."/>
            <person name="Morin E."/>
            <person name="Drula E."/>
            <person name="Courty P.E."/>
            <person name="Kohler A."/>
            <person name="Kuo A."/>
            <person name="LaButti K."/>
            <person name="Pangilinan J."/>
            <person name="Lipzen A."/>
            <person name="Riley R."/>
            <person name="Andreopoulos W."/>
            <person name="He G."/>
            <person name="Johnson J."/>
            <person name="Nolan M."/>
            <person name="Tritt A."/>
            <person name="Barry K.W."/>
            <person name="Grigoriev I.V."/>
            <person name="Nagy L.G."/>
            <person name="Hibbett D."/>
            <person name="Henrissat B."/>
            <person name="Matheny P.B."/>
            <person name="Labbe J."/>
            <person name="Martin F.M."/>
        </authorList>
    </citation>
    <scope>NUCLEOTIDE SEQUENCE</scope>
    <source>
        <strain evidence="1">FP105234-sp</strain>
    </source>
</reference>
<evidence type="ECO:0000313" key="1">
    <source>
        <dbReference type="EMBL" id="KAI0051016.1"/>
    </source>
</evidence>
<organism evidence="1 2">
    <name type="scientific">Auriscalpium vulgare</name>
    <dbReference type="NCBI Taxonomy" id="40419"/>
    <lineage>
        <taxon>Eukaryota</taxon>
        <taxon>Fungi</taxon>
        <taxon>Dikarya</taxon>
        <taxon>Basidiomycota</taxon>
        <taxon>Agaricomycotina</taxon>
        <taxon>Agaricomycetes</taxon>
        <taxon>Russulales</taxon>
        <taxon>Auriscalpiaceae</taxon>
        <taxon>Auriscalpium</taxon>
    </lineage>
</organism>
<name>A0ACB8S555_9AGAM</name>